<protein>
    <submittedName>
        <fullName evidence="2">Uncharacterized protein</fullName>
    </submittedName>
</protein>
<evidence type="ECO:0000313" key="3">
    <source>
        <dbReference type="Proteomes" id="UP000298663"/>
    </source>
</evidence>
<reference evidence="2 3" key="1">
    <citation type="journal article" date="2015" name="Genome Biol.">
        <title>Comparative genomics of Steinernema reveals deeply conserved gene regulatory networks.</title>
        <authorList>
            <person name="Dillman A.R."/>
            <person name="Macchietto M."/>
            <person name="Porter C.F."/>
            <person name="Rogers A."/>
            <person name="Williams B."/>
            <person name="Antoshechkin I."/>
            <person name="Lee M.M."/>
            <person name="Goodwin Z."/>
            <person name="Lu X."/>
            <person name="Lewis E.E."/>
            <person name="Goodrich-Blair H."/>
            <person name="Stock S.P."/>
            <person name="Adams B.J."/>
            <person name="Sternberg P.W."/>
            <person name="Mortazavi A."/>
        </authorList>
    </citation>
    <scope>NUCLEOTIDE SEQUENCE [LARGE SCALE GENOMIC DNA]</scope>
    <source>
        <strain evidence="2 3">ALL</strain>
    </source>
</reference>
<gene>
    <name evidence="2" type="ORF">L596_004307</name>
</gene>
<proteinExistence type="predicted"/>
<dbReference type="EMBL" id="AZBU02000001">
    <property type="protein sequence ID" value="TMS37363.1"/>
    <property type="molecule type" value="Genomic_DNA"/>
</dbReference>
<dbReference type="AlphaFoldDB" id="A0A4V6I8B0"/>
<evidence type="ECO:0000313" key="2">
    <source>
        <dbReference type="EMBL" id="TMS37363.1"/>
    </source>
</evidence>
<dbReference type="Proteomes" id="UP000298663">
    <property type="component" value="Chromosome X"/>
</dbReference>
<feature type="coiled-coil region" evidence="1">
    <location>
        <begin position="5"/>
        <end position="32"/>
    </location>
</feature>
<keyword evidence="3" id="KW-1185">Reference proteome</keyword>
<comment type="caution">
    <text evidence="2">The sequence shown here is derived from an EMBL/GenBank/DDBJ whole genome shotgun (WGS) entry which is preliminary data.</text>
</comment>
<dbReference type="OrthoDB" id="10526878at2759"/>
<dbReference type="EMBL" id="CM016762">
    <property type="protein sequence ID" value="TMS37363.1"/>
    <property type="molecule type" value="Genomic_DNA"/>
</dbReference>
<accession>A0A4V6I8B0</accession>
<evidence type="ECO:0000256" key="1">
    <source>
        <dbReference type="SAM" id="Coils"/>
    </source>
</evidence>
<name>A0A4V6I8B0_STECR</name>
<keyword evidence="1" id="KW-0175">Coiled coil</keyword>
<sequence>MSDNEKQICEDLKEINLQISELEQEIAAELREVLQSVPDPEADPEIISFDGYTYIMNGHGFFVPPYMMENHYPRFVRQIHEEEGNFNPEVWMKDASKKPACINWDYEAKKPGVLTIVTNRHNSDDDDSEESLK</sequence>
<reference evidence="2 3" key="2">
    <citation type="journal article" date="2019" name="G3 (Bethesda)">
        <title>Hybrid Assembly of the Genome of the Entomopathogenic Nematode Steinernema carpocapsae Identifies the X-Chromosome.</title>
        <authorList>
            <person name="Serra L."/>
            <person name="Macchietto M."/>
            <person name="Macias-Munoz A."/>
            <person name="McGill C.J."/>
            <person name="Rodriguez I.M."/>
            <person name="Rodriguez B."/>
            <person name="Murad R."/>
            <person name="Mortazavi A."/>
        </authorList>
    </citation>
    <scope>NUCLEOTIDE SEQUENCE [LARGE SCALE GENOMIC DNA]</scope>
    <source>
        <strain evidence="2 3">ALL</strain>
    </source>
</reference>
<organism evidence="2 3">
    <name type="scientific">Steinernema carpocapsae</name>
    <name type="common">Entomopathogenic nematode</name>
    <dbReference type="NCBI Taxonomy" id="34508"/>
    <lineage>
        <taxon>Eukaryota</taxon>
        <taxon>Metazoa</taxon>
        <taxon>Ecdysozoa</taxon>
        <taxon>Nematoda</taxon>
        <taxon>Chromadorea</taxon>
        <taxon>Rhabditida</taxon>
        <taxon>Tylenchina</taxon>
        <taxon>Panagrolaimomorpha</taxon>
        <taxon>Strongyloidoidea</taxon>
        <taxon>Steinernematidae</taxon>
        <taxon>Steinernema</taxon>
    </lineage>
</organism>